<feature type="transmembrane region" description="Helical" evidence="6">
    <location>
        <begin position="76"/>
        <end position="95"/>
    </location>
</feature>
<evidence type="ECO:0000256" key="5">
    <source>
        <dbReference type="ARBA" id="ARBA00023136"/>
    </source>
</evidence>
<evidence type="ECO:0000313" key="7">
    <source>
        <dbReference type="EMBL" id="MDC0714112.1"/>
    </source>
</evidence>
<feature type="transmembrane region" description="Helical" evidence="6">
    <location>
        <begin position="351"/>
        <end position="373"/>
    </location>
</feature>
<comment type="caution">
    <text evidence="7">The sequence shown here is derived from an EMBL/GenBank/DDBJ whole genome shotgun (WGS) entry which is preliminary data.</text>
</comment>
<keyword evidence="8" id="KW-1185">Reference proteome</keyword>
<accession>A0ABT5DKD6</accession>
<comment type="subcellular location">
    <subcellularLocation>
        <location evidence="1">Membrane</location>
        <topology evidence="1">Multi-pass membrane protein</topology>
    </subcellularLocation>
</comment>
<keyword evidence="4 6" id="KW-1133">Transmembrane helix</keyword>
<feature type="transmembrane region" description="Helical" evidence="6">
    <location>
        <begin position="285"/>
        <end position="305"/>
    </location>
</feature>
<dbReference type="Pfam" id="PF07690">
    <property type="entry name" value="MFS_1"/>
    <property type="match status" value="1"/>
</dbReference>
<feature type="transmembrane region" description="Helical" evidence="6">
    <location>
        <begin position="36"/>
        <end position="55"/>
    </location>
</feature>
<dbReference type="RefSeq" id="WP_272144649.1">
    <property type="nucleotide sequence ID" value="NZ_JAQNDM010000002.1"/>
</dbReference>
<dbReference type="Gene3D" id="1.20.1250.20">
    <property type="entry name" value="MFS general substrate transporter like domains"/>
    <property type="match status" value="1"/>
</dbReference>
<evidence type="ECO:0000256" key="2">
    <source>
        <dbReference type="ARBA" id="ARBA00022448"/>
    </source>
</evidence>
<dbReference type="InterPro" id="IPR036259">
    <property type="entry name" value="MFS_trans_sf"/>
</dbReference>
<dbReference type="PANTHER" id="PTHR12778">
    <property type="entry name" value="SOLUTE CARRIER FAMILY 33 ACETYL-COA TRANSPORTER -RELATED"/>
    <property type="match status" value="1"/>
</dbReference>
<reference evidence="7 8" key="1">
    <citation type="submission" date="2022-11" db="EMBL/GenBank/DDBJ databases">
        <title>Minimal conservation of predation-associated metabolite biosynthetic gene clusters underscores biosynthetic potential of Myxococcota including descriptions for ten novel species: Archangium lansinium sp. nov., Myxococcus landrumus sp. nov., Nannocystis bai.</title>
        <authorList>
            <person name="Ahearne A."/>
            <person name="Stevens C."/>
            <person name="Dowd S."/>
        </authorList>
    </citation>
    <scope>NUCLEOTIDE SEQUENCE [LARGE SCALE GENOMIC DNA]</scope>
    <source>
        <strain evidence="7 8">NCWAL01</strain>
    </source>
</reference>
<evidence type="ECO:0000256" key="6">
    <source>
        <dbReference type="SAM" id="Phobius"/>
    </source>
</evidence>
<sequence length="420" mass="45000">MKLSPSKLGLLGALYFVQGMPFGFQATALPVYLRTQGVSVTAIGFLGLLSLPWMFKALWAPLVDRYGSPRIGRRKSWILPLQAALAATCAVAAFVPVEGALPVLLGLIFLMNLLAATQDIAVDGLAVDLLRPEEMGLGNTAQVVGYKLGMLTGGGLLVWASQSIGWRGLFLSMAGLSLAVFLITVFAREPAPRERASEQTSERTSWREVLARLREAFLLPGTGWVLLFIATYKFGESLSDVLFKVFLVHVGIRPEQIGLWVGTWGMVASLLGSTAGGLIATRMPLLGALWLTAGLRILPLAGRWWLAQWGVSDASIIGVTMAEEFFGGALTTVMFAFMMSQVDPRIGATHYTLFASLEVLGKAPGGPIGGLLVGQAHWSYAQAFLLGTGLSVAFLFLLVPLRGLRTRPRSGPPQTLLSDG</sequence>
<dbReference type="Proteomes" id="UP001221838">
    <property type="component" value="Unassembled WGS sequence"/>
</dbReference>
<proteinExistence type="predicted"/>
<dbReference type="SUPFAM" id="SSF103473">
    <property type="entry name" value="MFS general substrate transporter"/>
    <property type="match status" value="1"/>
</dbReference>
<name>A0ABT5DKD6_9BACT</name>
<organism evidence="7 8">
    <name type="scientific">Stigmatella ashevillensis</name>
    <dbReference type="NCBI Taxonomy" id="2995309"/>
    <lineage>
        <taxon>Bacteria</taxon>
        <taxon>Pseudomonadati</taxon>
        <taxon>Myxococcota</taxon>
        <taxon>Myxococcia</taxon>
        <taxon>Myxococcales</taxon>
        <taxon>Cystobacterineae</taxon>
        <taxon>Archangiaceae</taxon>
        <taxon>Stigmatella</taxon>
    </lineage>
</organism>
<dbReference type="PANTHER" id="PTHR12778:SF10">
    <property type="entry name" value="MAJOR FACILITATOR SUPERFAMILY DOMAIN-CONTAINING PROTEIN 3"/>
    <property type="match status" value="1"/>
</dbReference>
<keyword evidence="2" id="KW-0813">Transport</keyword>
<feature type="transmembrane region" description="Helical" evidence="6">
    <location>
        <begin position="317"/>
        <end position="339"/>
    </location>
</feature>
<feature type="transmembrane region" description="Helical" evidence="6">
    <location>
        <begin position="101"/>
        <end position="122"/>
    </location>
</feature>
<protein>
    <submittedName>
        <fullName evidence="7">MFS transporter</fullName>
    </submittedName>
</protein>
<evidence type="ECO:0000313" key="8">
    <source>
        <dbReference type="Proteomes" id="UP001221838"/>
    </source>
</evidence>
<evidence type="ECO:0000256" key="3">
    <source>
        <dbReference type="ARBA" id="ARBA00022692"/>
    </source>
</evidence>
<gene>
    <name evidence="7" type="ORF">POL68_36945</name>
</gene>
<keyword evidence="3 6" id="KW-0812">Transmembrane</keyword>
<feature type="transmembrane region" description="Helical" evidence="6">
    <location>
        <begin position="216"/>
        <end position="235"/>
    </location>
</feature>
<dbReference type="InterPro" id="IPR004752">
    <property type="entry name" value="AmpG_permease/AT-1"/>
</dbReference>
<evidence type="ECO:0000256" key="1">
    <source>
        <dbReference type="ARBA" id="ARBA00004141"/>
    </source>
</evidence>
<feature type="transmembrane region" description="Helical" evidence="6">
    <location>
        <begin position="166"/>
        <end position="187"/>
    </location>
</feature>
<dbReference type="InterPro" id="IPR011701">
    <property type="entry name" value="MFS"/>
</dbReference>
<dbReference type="EMBL" id="JAQNDM010000002">
    <property type="protein sequence ID" value="MDC0714112.1"/>
    <property type="molecule type" value="Genomic_DNA"/>
</dbReference>
<keyword evidence="5 6" id="KW-0472">Membrane</keyword>
<evidence type="ECO:0000256" key="4">
    <source>
        <dbReference type="ARBA" id="ARBA00022989"/>
    </source>
</evidence>
<feature type="transmembrane region" description="Helical" evidence="6">
    <location>
        <begin position="379"/>
        <end position="399"/>
    </location>
</feature>
<feature type="transmembrane region" description="Helical" evidence="6">
    <location>
        <begin position="257"/>
        <end position="278"/>
    </location>
</feature>
<dbReference type="CDD" id="cd17485">
    <property type="entry name" value="MFS_MFSD3"/>
    <property type="match status" value="1"/>
</dbReference>